<name>F4PST6_CACFS</name>
<dbReference type="Proteomes" id="UP000007797">
    <property type="component" value="Unassembled WGS sequence"/>
</dbReference>
<reference evidence="2" key="1">
    <citation type="journal article" date="2011" name="Genome Res.">
        <title>Phylogeny-wide analysis of social amoeba genomes highlights ancient origins for complex intercellular communication.</title>
        <authorList>
            <person name="Heidel A.J."/>
            <person name="Lawal H.M."/>
            <person name="Felder M."/>
            <person name="Schilde C."/>
            <person name="Helps N.R."/>
            <person name="Tunggal B."/>
            <person name="Rivero F."/>
            <person name="John U."/>
            <person name="Schleicher M."/>
            <person name="Eichinger L."/>
            <person name="Platzer M."/>
            <person name="Noegel A.A."/>
            <person name="Schaap P."/>
            <person name="Gloeckner G."/>
        </authorList>
    </citation>
    <scope>NUCLEOTIDE SEQUENCE [LARGE SCALE GENOMIC DNA]</scope>
    <source>
        <strain evidence="2">SH3</strain>
    </source>
</reference>
<evidence type="ECO:0000313" key="1">
    <source>
        <dbReference type="EMBL" id="EGG21564.1"/>
    </source>
</evidence>
<dbReference type="RefSeq" id="XP_004359414.1">
    <property type="nucleotide sequence ID" value="XM_004359357.1"/>
</dbReference>
<keyword evidence="2" id="KW-1185">Reference proteome</keyword>
<organism evidence="1 2">
    <name type="scientific">Cavenderia fasciculata</name>
    <name type="common">Slime mold</name>
    <name type="synonym">Dictyostelium fasciculatum</name>
    <dbReference type="NCBI Taxonomy" id="261658"/>
    <lineage>
        <taxon>Eukaryota</taxon>
        <taxon>Amoebozoa</taxon>
        <taxon>Evosea</taxon>
        <taxon>Eumycetozoa</taxon>
        <taxon>Dictyostelia</taxon>
        <taxon>Acytosteliales</taxon>
        <taxon>Cavenderiaceae</taxon>
        <taxon>Cavenderia</taxon>
    </lineage>
</organism>
<dbReference type="EMBL" id="GL883010">
    <property type="protein sequence ID" value="EGG21564.1"/>
    <property type="molecule type" value="Genomic_DNA"/>
</dbReference>
<evidence type="ECO:0000313" key="2">
    <source>
        <dbReference type="Proteomes" id="UP000007797"/>
    </source>
</evidence>
<dbReference type="GeneID" id="14873115"/>
<dbReference type="KEGG" id="dfa:DFA_01450"/>
<accession>F4PST6</accession>
<sequence length="129" mass="14627">MIGTKFDLKDFPIEWKGCCHPQDLISEPDSIIPVTFLCSTSISNIYLGVNTLAFLLKHNVVNSYTFDKFIHHSIEIQGRSHFVYPTPESSQINILGSTILCTYGFSVDGDKVEFRRPFEPIIVKNQTTI</sequence>
<proteinExistence type="predicted"/>
<dbReference type="AlphaFoldDB" id="F4PST6"/>
<gene>
    <name evidence="1" type="ORF">DFA_01450</name>
</gene>
<protein>
    <submittedName>
        <fullName evidence="1">Uncharacterized protein</fullName>
    </submittedName>
</protein>